<dbReference type="GO" id="GO:0036038">
    <property type="term" value="C:MKS complex"/>
    <property type="evidence" value="ECO:0007669"/>
    <property type="project" value="TreeGrafter"/>
</dbReference>
<keyword evidence="9" id="KW-1185">Reference proteome</keyword>
<organism evidence="8 9">
    <name type="scientific">Armadillidium nasatum</name>
    <dbReference type="NCBI Taxonomy" id="96803"/>
    <lineage>
        <taxon>Eukaryota</taxon>
        <taxon>Metazoa</taxon>
        <taxon>Ecdysozoa</taxon>
        <taxon>Arthropoda</taxon>
        <taxon>Crustacea</taxon>
        <taxon>Multicrustacea</taxon>
        <taxon>Malacostraca</taxon>
        <taxon>Eumalacostraca</taxon>
        <taxon>Peracarida</taxon>
        <taxon>Isopoda</taxon>
        <taxon>Oniscidea</taxon>
        <taxon>Crinocheta</taxon>
        <taxon>Armadillidiidae</taxon>
        <taxon>Armadillidium</taxon>
    </lineage>
</organism>
<sequence length="81" mass="9428">MTASKPSVFLLKVTGQIETGEFLDDDEIYFTYFYHYGQDWQVIKGIEEGSSQSTRRSEDERSIFVWNFPIDVTFKSTNPFG</sequence>
<dbReference type="Pfam" id="PF07162">
    <property type="entry name" value="B9-C2"/>
    <property type="match status" value="1"/>
</dbReference>
<evidence type="ECO:0000256" key="2">
    <source>
        <dbReference type="ARBA" id="ARBA00022490"/>
    </source>
</evidence>
<evidence type="ECO:0000256" key="5">
    <source>
        <dbReference type="ARBA" id="ARBA00023273"/>
    </source>
</evidence>
<feature type="non-terminal residue" evidence="8">
    <location>
        <position position="81"/>
    </location>
</feature>
<comment type="similarity">
    <text evidence="6">Belongs to the B9D family.</text>
</comment>
<keyword evidence="5" id="KW-0966">Cell projection</keyword>
<dbReference type="PROSITE" id="PS51381">
    <property type="entry name" value="C2_B9"/>
    <property type="match status" value="1"/>
</dbReference>
<evidence type="ECO:0000256" key="1">
    <source>
        <dbReference type="ARBA" id="ARBA00004120"/>
    </source>
</evidence>
<comment type="subcellular location">
    <subcellularLocation>
        <location evidence="1">Cytoplasm</location>
        <location evidence="1">Cytoskeleton</location>
        <location evidence="1">Cilium basal body</location>
    </subcellularLocation>
</comment>
<dbReference type="GO" id="GO:0060271">
    <property type="term" value="P:cilium assembly"/>
    <property type="evidence" value="ECO:0007669"/>
    <property type="project" value="TreeGrafter"/>
</dbReference>
<dbReference type="AlphaFoldDB" id="A0A5N5TJ79"/>
<reference evidence="8 9" key="1">
    <citation type="journal article" date="2019" name="PLoS Biol.">
        <title>Sex chromosomes control vertical transmission of feminizing Wolbachia symbionts in an isopod.</title>
        <authorList>
            <person name="Becking T."/>
            <person name="Chebbi M.A."/>
            <person name="Giraud I."/>
            <person name="Moumen B."/>
            <person name="Laverre T."/>
            <person name="Caubet Y."/>
            <person name="Peccoud J."/>
            <person name="Gilbert C."/>
            <person name="Cordaux R."/>
        </authorList>
    </citation>
    <scope>NUCLEOTIDE SEQUENCE [LARGE SCALE GENOMIC DNA]</scope>
    <source>
        <strain evidence="8">ANa2</strain>
        <tissue evidence="8">Whole body excluding digestive tract and cuticle</tissue>
    </source>
</reference>
<keyword evidence="2" id="KW-0963">Cytoplasm</keyword>
<name>A0A5N5TJ79_9CRUS</name>
<evidence type="ECO:0000313" key="9">
    <source>
        <dbReference type="Proteomes" id="UP000326759"/>
    </source>
</evidence>
<dbReference type="PANTHER" id="PTHR12968:SF1">
    <property type="entry name" value="B9 DOMAIN-CONTAINING PROTEIN 1"/>
    <property type="match status" value="1"/>
</dbReference>
<evidence type="ECO:0000256" key="7">
    <source>
        <dbReference type="ARBA" id="ARBA00039274"/>
    </source>
</evidence>
<comment type="caution">
    <text evidence="8">The sequence shown here is derived from an EMBL/GenBank/DDBJ whole genome shotgun (WGS) entry which is preliminary data.</text>
</comment>
<dbReference type="InterPro" id="IPR010796">
    <property type="entry name" value="C2_B9-type_dom"/>
</dbReference>
<evidence type="ECO:0000256" key="3">
    <source>
        <dbReference type="ARBA" id="ARBA00022794"/>
    </source>
</evidence>
<keyword evidence="3" id="KW-0970">Cilium biogenesis/degradation</keyword>
<accession>A0A5N5TJ79</accession>
<proteinExistence type="inferred from homology"/>
<protein>
    <recommendedName>
        <fullName evidence="7">B9 domain-containing protein 1</fullName>
    </recommendedName>
</protein>
<dbReference type="EMBL" id="SEYY01001177">
    <property type="protein sequence ID" value="KAB7505620.1"/>
    <property type="molecule type" value="Genomic_DNA"/>
</dbReference>
<keyword evidence="4" id="KW-0206">Cytoskeleton</keyword>
<dbReference type="OrthoDB" id="431939at2759"/>
<dbReference type="PANTHER" id="PTHR12968">
    <property type="entry name" value="B9 DOMAIN-CONTAINING"/>
    <property type="match status" value="1"/>
</dbReference>
<dbReference type="Proteomes" id="UP000326759">
    <property type="component" value="Unassembled WGS sequence"/>
</dbReference>
<evidence type="ECO:0000256" key="4">
    <source>
        <dbReference type="ARBA" id="ARBA00023212"/>
    </source>
</evidence>
<evidence type="ECO:0000256" key="6">
    <source>
        <dbReference type="ARBA" id="ARBA00038411"/>
    </source>
</evidence>
<gene>
    <name evidence="8" type="ORF">Anas_06457</name>
</gene>
<evidence type="ECO:0000313" key="8">
    <source>
        <dbReference type="EMBL" id="KAB7505620.1"/>
    </source>
</evidence>